<keyword evidence="2" id="KW-1185">Reference proteome</keyword>
<sequence length="78" mass="8934">MNLRHVRLICLYIGPLERVALRLSEALSILVDLIPPTQTDQQPAGHVLKHGTNVSNQNYSEVKETVLEFRRGRERTLE</sequence>
<evidence type="ECO:0000313" key="2">
    <source>
        <dbReference type="Proteomes" id="UP000314294"/>
    </source>
</evidence>
<protein>
    <submittedName>
        <fullName evidence="1">Uncharacterized protein</fullName>
    </submittedName>
</protein>
<proteinExistence type="predicted"/>
<accession>A0A4Z2JC78</accession>
<evidence type="ECO:0000313" key="1">
    <source>
        <dbReference type="EMBL" id="TNN87806.1"/>
    </source>
</evidence>
<dbReference type="AlphaFoldDB" id="A0A4Z2JC78"/>
<organism evidence="1 2">
    <name type="scientific">Liparis tanakae</name>
    <name type="common">Tanaka's snailfish</name>
    <dbReference type="NCBI Taxonomy" id="230148"/>
    <lineage>
        <taxon>Eukaryota</taxon>
        <taxon>Metazoa</taxon>
        <taxon>Chordata</taxon>
        <taxon>Craniata</taxon>
        <taxon>Vertebrata</taxon>
        <taxon>Euteleostomi</taxon>
        <taxon>Actinopterygii</taxon>
        <taxon>Neopterygii</taxon>
        <taxon>Teleostei</taxon>
        <taxon>Neoteleostei</taxon>
        <taxon>Acanthomorphata</taxon>
        <taxon>Eupercaria</taxon>
        <taxon>Perciformes</taxon>
        <taxon>Cottioidei</taxon>
        <taxon>Cottales</taxon>
        <taxon>Liparidae</taxon>
        <taxon>Liparis</taxon>
    </lineage>
</organism>
<reference evidence="1 2" key="1">
    <citation type="submission" date="2019-03" db="EMBL/GenBank/DDBJ databases">
        <title>First draft genome of Liparis tanakae, snailfish: a comprehensive survey of snailfish specific genes.</title>
        <authorList>
            <person name="Kim W."/>
            <person name="Song I."/>
            <person name="Jeong J.-H."/>
            <person name="Kim D."/>
            <person name="Kim S."/>
            <person name="Ryu S."/>
            <person name="Song J.Y."/>
            <person name="Lee S.K."/>
        </authorList>
    </citation>
    <scope>NUCLEOTIDE SEQUENCE [LARGE SCALE GENOMIC DNA]</scope>
    <source>
        <tissue evidence="1">Muscle</tissue>
    </source>
</reference>
<gene>
    <name evidence="1" type="ORF">EYF80_001770</name>
</gene>
<dbReference type="EMBL" id="SRLO01000008">
    <property type="protein sequence ID" value="TNN87806.1"/>
    <property type="molecule type" value="Genomic_DNA"/>
</dbReference>
<name>A0A4Z2JC78_9TELE</name>
<comment type="caution">
    <text evidence="1">The sequence shown here is derived from an EMBL/GenBank/DDBJ whole genome shotgun (WGS) entry which is preliminary data.</text>
</comment>
<dbReference type="Proteomes" id="UP000314294">
    <property type="component" value="Unassembled WGS sequence"/>
</dbReference>